<evidence type="ECO:0000259" key="1">
    <source>
        <dbReference type="Pfam" id="PF01872"/>
    </source>
</evidence>
<organism evidence="2 3">
    <name type="scientific">Enterococcus diestrammenae</name>
    <dbReference type="NCBI Taxonomy" id="1155073"/>
    <lineage>
        <taxon>Bacteria</taxon>
        <taxon>Bacillati</taxon>
        <taxon>Bacillota</taxon>
        <taxon>Bacilli</taxon>
        <taxon>Lactobacillales</taxon>
        <taxon>Enterococcaceae</taxon>
        <taxon>Enterococcus</taxon>
    </lineage>
</organism>
<evidence type="ECO:0000313" key="3">
    <source>
        <dbReference type="Proteomes" id="UP001429357"/>
    </source>
</evidence>
<dbReference type="InterPro" id="IPR050765">
    <property type="entry name" value="Riboflavin_Biosynth_HTPR"/>
</dbReference>
<sequence>MRKVVFYGAVSLDGYLAAKNDSLEWLFATDLAGASTYEAFEKQVTTMVMGRITYEEVLKLMATQPLYPGKEKVVFSHRAREKMEEVTFVADDPIAVVRKLQQQEDPGWIWIVGGGGLLTELIAGDLIDEYWIQIAPVLLGAGKPLFPAGNYRRRLEYVETTQMGELVELHYRKPKES</sequence>
<accession>A0ABV0F0R1</accession>
<dbReference type="Proteomes" id="UP001429357">
    <property type="component" value="Unassembled WGS sequence"/>
</dbReference>
<dbReference type="InterPro" id="IPR002734">
    <property type="entry name" value="RibDG_C"/>
</dbReference>
<comment type="caution">
    <text evidence="2">The sequence shown here is derived from an EMBL/GenBank/DDBJ whole genome shotgun (WGS) entry which is preliminary data.</text>
</comment>
<feature type="domain" description="Bacterial bifunctional deaminase-reductase C-terminal" evidence="1">
    <location>
        <begin position="3"/>
        <end position="165"/>
    </location>
</feature>
<name>A0ABV0F0R1_9ENTE</name>
<evidence type="ECO:0000313" key="2">
    <source>
        <dbReference type="EMBL" id="MEO1780617.1"/>
    </source>
</evidence>
<dbReference type="InterPro" id="IPR024072">
    <property type="entry name" value="DHFR-like_dom_sf"/>
</dbReference>
<reference evidence="2" key="2">
    <citation type="submission" date="2024-02" db="EMBL/GenBank/DDBJ databases">
        <title>The Genome Sequence of Enterococcus diestrammenae JM9A.</title>
        <authorList>
            <person name="Earl A."/>
            <person name="Manson A."/>
            <person name="Gilmore M."/>
            <person name="Sanders J."/>
            <person name="Shea T."/>
            <person name="Howe W."/>
            <person name="Livny J."/>
            <person name="Cuomo C."/>
            <person name="Neafsey D."/>
            <person name="Birren B."/>
        </authorList>
    </citation>
    <scope>NUCLEOTIDE SEQUENCE</scope>
    <source>
        <strain evidence="2">JM9A</strain>
    </source>
</reference>
<dbReference type="EMBL" id="MAEI02000001">
    <property type="protein sequence ID" value="MEO1780617.1"/>
    <property type="molecule type" value="Genomic_DNA"/>
</dbReference>
<dbReference type="RefSeq" id="WP_161869403.1">
    <property type="nucleotide sequence ID" value="NZ_MAEI02000001.1"/>
</dbReference>
<dbReference type="PANTHER" id="PTHR38011">
    <property type="entry name" value="DIHYDROFOLATE REDUCTASE FAMILY PROTEIN (AFU_ORTHOLOGUE AFUA_8G06820)"/>
    <property type="match status" value="1"/>
</dbReference>
<dbReference type="PANTHER" id="PTHR38011:SF11">
    <property type="entry name" value="2,5-DIAMINO-6-RIBOSYLAMINO-4(3H)-PYRIMIDINONE 5'-PHOSPHATE REDUCTASE"/>
    <property type="match status" value="1"/>
</dbReference>
<dbReference type="Pfam" id="PF01872">
    <property type="entry name" value="RibD_C"/>
    <property type="match status" value="1"/>
</dbReference>
<reference evidence="2" key="1">
    <citation type="submission" date="2016-06" db="EMBL/GenBank/DDBJ databases">
        <authorList>
            <person name="Van Tyne D."/>
        </authorList>
    </citation>
    <scope>NUCLEOTIDE SEQUENCE</scope>
    <source>
        <strain evidence="2">JM9A</strain>
    </source>
</reference>
<protein>
    <recommendedName>
        <fullName evidence="1">Bacterial bifunctional deaminase-reductase C-terminal domain-containing protein</fullName>
    </recommendedName>
</protein>
<proteinExistence type="predicted"/>
<keyword evidence="3" id="KW-1185">Reference proteome</keyword>
<dbReference type="SUPFAM" id="SSF53597">
    <property type="entry name" value="Dihydrofolate reductase-like"/>
    <property type="match status" value="1"/>
</dbReference>
<dbReference type="Gene3D" id="3.40.430.10">
    <property type="entry name" value="Dihydrofolate Reductase, subunit A"/>
    <property type="match status" value="1"/>
</dbReference>
<gene>
    <name evidence="2" type="ORF">BAU18_000156</name>
</gene>